<dbReference type="Pfam" id="PF00172">
    <property type="entry name" value="Zn_clus"/>
    <property type="match status" value="1"/>
</dbReference>
<dbReference type="PROSITE" id="PS00463">
    <property type="entry name" value="ZN2_CY6_FUNGAL_1"/>
    <property type="match status" value="1"/>
</dbReference>
<dbReference type="SUPFAM" id="SSF57701">
    <property type="entry name" value="Zn2/Cys6 DNA-binding domain"/>
    <property type="match status" value="1"/>
</dbReference>
<evidence type="ECO:0000256" key="2">
    <source>
        <dbReference type="SAM" id="MobiDB-lite"/>
    </source>
</evidence>
<sequence length="396" mass="44385">MSSSKRPHTKSRLGCAQCKKRRIKCDNRAPECANCNKKGIQCEYRSWESAVEQLQLPRPQNDSPTAIADRHLSPAAPPSSMSSTFSLYDLGLLHTFTIRASVTVIRRDVASFRTIWQEDVPQLSLDHPYLMHAILSFAAAYNMHHSTPESHSDDQAHRAARDHYDKALVSMRALVSQITREAADPLLCFSILICFVTMFLGKVDGLEPINIALSLFRTIRSTEGILNNDIVRAHLKESRIGTLITKPGDVPRLERPEGICASLDWILTSSLEHNIDPSSSGYNRLLTTAALKLKHMFTLTTTNPSSWDYLLLWPISLVAELPELIDAIQLHEPHALCLLAHWCVPLCNAPPKWFVQDWPIMVLRTIQGILVGSQWERGLEWALGQVSQMPSSGLTL</sequence>
<dbReference type="Gene3D" id="4.10.240.10">
    <property type="entry name" value="Zn(2)-C6 fungal-type DNA-binding domain"/>
    <property type="match status" value="1"/>
</dbReference>
<evidence type="ECO:0000259" key="3">
    <source>
        <dbReference type="PROSITE" id="PS50048"/>
    </source>
</evidence>
<dbReference type="GO" id="GO:0008270">
    <property type="term" value="F:zinc ion binding"/>
    <property type="evidence" value="ECO:0007669"/>
    <property type="project" value="InterPro"/>
</dbReference>
<dbReference type="InterPro" id="IPR036864">
    <property type="entry name" value="Zn2-C6_fun-type_DNA-bd_sf"/>
</dbReference>
<dbReference type="SMART" id="SM00066">
    <property type="entry name" value="GAL4"/>
    <property type="match status" value="1"/>
</dbReference>
<evidence type="ECO:0000256" key="1">
    <source>
        <dbReference type="ARBA" id="ARBA00023242"/>
    </source>
</evidence>
<dbReference type="Proteomes" id="UP000244855">
    <property type="component" value="Unassembled WGS sequence"/>
</dbReference>
<dbReference type="PANTHER" id="PTHR47784:SF5">
    <property type="entry name" value="STEROL UPTAKE CONTROL PROTEIN 2"/>
    <property type="match status" value="1"/>
</dbReference>
<accession>A0A2V1EG11</accession>
<dbReference type="Pfam" id="PF11951">
    <property type="entry name" value="Fungal_trans_2"/>
    <property type="match status" value="1"/>
</dbReference>
<feature type="domain" description="Zn(2)-C6 fungal-type" evidence="3">
    <location>
        <begin position="14"/>
        <end position="44"/>
    </location>
</feature>
<dbReference type="InterPro" id="IPR053157">
    <property type="entry name" value="Sterol_Uptake_Regulator"/>
</dbReference>
<dbReference type="EMBL" id="KZ805301">
    <property type="protein sequence ID" value="PVI08235.1"/>
    <property type="molecule type" value="Genomic_DNA"/>
</dbReference>
<evidence type="ECO:0000313" key="4">
    <source>
        <dbReference type="EMBL" id="PVI08235.1"/>
    </source>
</evidence>
<reference evidence="4 5" key="1">
    <citation type="journal article" date="2018" name="Sci. Rep.">
        <title>Comparative genomics provides insights into the lifestyle and reveals functional heterogeneity of dark septate endophytic fungi.</title>
        <authorList>
            <person name="Knapp D.G."/>
            <person name="Nemeth J.B."/>
            <person name="Barry K."/>
            <person name="Hainaut M."/>
            <person name="Henrissat B."/>
            <person name="Johnson J."/>
            <person name="Kuo A."/>
            <person name="Lim J.H.P."/>
            <person name="Lipzen A."/>
            <person name="Nolan M."/>
            <person name="Ohm R.A."/>
            <person name="Tamas L."/>
            <person name="Grigoriev I.V."/>
            <person name="Spatafora J.W."/>
            <person name="Nagy L.G."/>
            <person name="Kovacs G.M."/>
        </authorList>
    </citation>
    <scope>NUCLEOTIDE SEQUENCE [LARGE SCALE GENOMIC DNA]</scope>
    <source>
        <strain evidence="4 5">DSE2036</strain>
    </source>
</reference>
<keyword evidence="5" id="KW-1185">Reference proteome</keyword>
<evidence type="ECO:0000313" key="5">
    <source>
        <dbReference type="Proteomes" id="UP000244855"/>
    </source>
</evidence>
<dbReference type="AlphaFoldDB" id="A0A2V1EG11"/>
<dbReference type="PROSITE" id="PS50048">
    <property type="entry name" value="ZN2_CY6_FUNGAL_2"/>
    <property type="match status" value="1"/>
</dbReference>
<dbReference type="CDD" id="cd00067">
    <property type="entry name" value="GAL4"/>
    <property type="match status" value="1"/>
</dbReference>
<keyword evidence="1" id="KW-0539">Nucleus</keyword>
<gene>
    <name evidence="4" type="ORF">DM02DRAFT_608306</name>
</gene>
<dbReference type="InterPro" id="IPR021858">
    <property type="entry name" value="Fun_TF"/>
</dbReference>
<protein>
    <recommendedName>
        <fullName evidence="3">Zn(2)-C6 fungal-type domain-containing protein</fullName>
    </recommendedName>
</protein>
<dbReference type="OrthoDB" id="416217at2759"/>
<organism evidence="4 5">
    <name type="scientific">Periconia macrospinosa</name>
    <dbReference type="NCBI Taxonomy" id="97972"/>
    <lineage>
        <taxon>Eukaryota</taxon>
        <taxon>Fungi</taxon>
        <taxon>Dikarya</taxon>
        <taxon>Ascomycota</taxon>
        <taxon>Pezizomycotina</taxon>
        <taxon>Dothideomycetes</taxon>
        <taxon>Pleosporomycetidae</taxon>
        <taxon>Pleosporales</taxon>
        <taxon>Massarineae</taxon>
        <taxon>Periconiaceae</taxon>
        <taxon>Periconia</taxon>
    </lineage>
</organism>
<dbReference type="InterPro" id="IPR001138">
    <property type="entry name" value="Zn2Cys6_DnaBD"/>
</dbReference>
<feature type="region of interest" description="Disordered" evidence="2">
    <location>
        <begin position="55"/>
        <end position="80"/>
    </location>
</feature>
<proteinExistence type="predicted"/>
<dbReference type="PANTHER" id="PTHR47784">
    <property type="entry name" value="STEROL UPTAKE CONTROL PROTEIN 2"/>
    <property type="match status" value="1"/>
</dbReference>
<dbReference type="GO" id="GO:0001228">
    <property type="term" value="F:DNA-binding transcription activator activity, RNA polymerase II-specific"/>
    <property type="evidence" value="ECO:0007669"/>
    <property type="project" value="TreeGrafter"/>
</dbReference>
<name>A0A2V1EG11_9PLEO</name>